<proteinExistence type="predicted"/>
<keyword evidence="1" id="KW-0732">Signal</keyword>
<organism evidence="2 3">
    <name type="scientific">Dyella mobilis</name>
    <dbReference type="NCBI Taxonomy" id="1849582"/>
    <lineage>
        <taxon>Bacteria</taxon>
        <taxon>Pseudomonadati</taxon>
        <taxon>Pseudomonadota</taxon>
        <taxon>Gammaproteobacteria</taxon>
        <taxon>Lysobacterales</taxon>
        <taxon>Rhodanobacteraceae</taxon>
        <taxon>Dyella</taxon>
    </lineage>
</organism>
<feature type="signal peptide" evidence="1">
    <location>
        <begin position="1"/>
        <end position="25"/>
    </location>
</feature>
<dbReference type="Pfam" id="PF16068">
    <property type="entry name" value="DUF4810"/>
    <property type="match status" value="1"/>
</dbReference>
<evidence type="ECO:0000313" key="3">
    <source>
        <dbReference type="Proteomes" id="UP001430193"/>
    </source>
</evidence>
<gene>
    <name evidence="2" type="ORF">ISS99_07430</name>
</gene>
<comment type="caution">
    <text evidence="2">The sequence shown here is derived from an EMBL/GenBank/DDBJ whole genome shotgun (WGS) entry which is preliminary data.</text>
</comment>
<dbReference type="PIRSF" id="PIRSF020555">
    <property type="entry name" value="UCP020555"/>
    <property type="match status" value="1"/>
</dbReference>
<dbReference type="Proteomes" id="UP001430193">
    <property type="component" value="Unassembled WGS sequence"/>
</dbReference>
<evidence type="ECO:0000256" key="1">
    <source>
        <dbReference type="SAM" id="SignalP"/>
    </source>
</evidence>
<name>A0ABS2KDV7_9GAMM</name>
<reference evidence="2" key="1">
    <citation type="submission" date="2020-10" db="EMBL/GenBank/DDBJ databases">
        <title>Phylogeny of dyella-like bacteria.</title>
        <authorList>
            <person name="Fu J."/>
        </authorList>
    </citation>
    <scope>NUCLEOTIDE SEQUENCE</scope>
    <source>
        <strain evidence="2">DHON07</strain>
    </source>
</reference>
<protein>
    <submittedName>
        <fullName evidence="2">DUF4810 domain-containing protein</fullName>
    </submittedName>
</protein>
<evidence type="ECO:0000313" key="2">
    <source>
        <dbReference type="EMBL" id="MBM7129352.1"/>
    </source>
</evidence>
<feature type="chain" id="PRO_5045756069" evidence="1">
    <location>
        <begin position="26"/>
        <end position="125"/>
    </location>
</feature>
<accession>A0ABS2KDV7</accession>
<dbReference type="EMBL" id="JADIKF010000037">
    <property type="protein sequence ID" value="MBM7129352.1"/>
    <property type="molecule type" value="Genomic_DNA"/>
</dbReference>
<keyword evidence="3" id="KW-1185">Reference proteome</keyword>
<dbReference type="InterPro" id="IPR014508">
    <property type="entry name" value="UCP020555_TPR-like"/>
</dbReference>
<dbReference type="PROSITE" id="PS51257">
    <property type="entry name" value="PROKAR_LIPOPROTEIN"/>
    <property type="match status" value="1"/>
</dbReference>
<sequence>MPMENYRTKCALTLALVAMLAGCNAGTKPQPLYQWGSYQDQVYGYFKGSGQEKQIAALEQDLEKMRGKGQVAPPGFHAQLGLLYAETGDDGKAAENFLAEKSQYPESAHYMDLLLNKYKGKAGSQ</sequence>